<keyword evidence="1" id="KW-0732">Signal</keyword>
<evidence type="ECO:0000313" key="4">
    <source>
        <dbReference type="Proteomes" id="UP000747542"/>
    </source>
</evidence>
<dbReference type="InterPro" id="IPR012674">
    <property type="entry name" value="Calycin"/>
</dbReference>
<dbReference type="AlphaFoldDB" id="A0A8J5MZV0"/>
<proteinExistence type="predicted"/>
<organism evidence="3 4">
    <name type="scientific">Homarus americanus</name>
    <name type="common">American lobster</name>
    <dbReference type="NCBI Taxonomy" id="6706"/>
    <lineage>
        <taxon>Eukaryota</taxon>
        <taxon>Metazoa</taxon>
        <taxon>Ecdysozoa</taxon>
        <taxon>Arthropoda</taxon>
        <taxon>Crustacea</taxon>
        <taxon>Multicrustacea</taxon>
        <taxon>Malacostraca</taxon>
        <taxon>Eumalacostraca</taxon>
        <taxon>Eucarida</taxon>
        <taxon>Decapoda</taxon>
        <taxon>Pleocyemata</taxon>
        <taxon>Astacidea</taxon>
        <taxon>Nephropoidea</taxon>
        <taxon>Nephropidae</taxon>
        <taxon>Homarus</taxon>
    </lineage>
</organism>
<dbReference type="InterPro" id="IPR000566">
    <property type="entry name" value="Lipocln_cytosolic_FA-bd_dom"/>
</dbReference>
<dbReference type="Gene3D" id="2.40.128.20">
    <property type="match status" value="2"/>
</dbReference>
<dbReference type="Proteomes" id="UP000747542">
    <property type="component" value="Unassembled WGS sequence"/>
</dbReference>
<dbReference type="EMBL" id="JAHLQT010015640">
    <property type="protein sequence ID" value="KAG7169744.1"/>
    <property type="molecule type" value="Genomic_DNA"/>
</dbReference>
<dbReference type="PANTHER" id="PTHR10612">
    <property type="entry name" value="APOLIPOPROTEIN D"/>
    <property type="match status" value="1"/>
</dbReference>
<dbReference type="GO" id="GO:0005737">
    <property type="term" value="C:cytoplasm"/>
    <property type="evidence" value="ECO:0007669"/>
    <property type="project" value="TreeGrafter"/>
</dbReference>
<feature type="signal peptide" evidence="1">
    <location>
        <begin position="1"/>
        <end position="17"/>
    </location>
</feature>
<accession>A0A8J5MZV0</accession>
<gene>
    <name evidence="3" type="primary">Cra2-L5</name>
    <name evidence="3" type="ORF">Hamer_G013381</name>
</gene>
<feature type="chain" id="PRO_5035220668" evidence="1">
    <location>
        <begin position="18"/>
        <end position="382"/>
    </location>
</feature>
<sequence length="382" mass="41521">MMFLVVVMVAVVSSVAGLPAPDLSYIRNGTCLQMSTHPTLNYEKFSGVWMEVASRPNIFRSARQCVTVHLSPSQGGVESVTSAVNAEGLPSEVPTLLTPQDDPSVFTVLYHGIATGKLSVVDTDYTTMACVYQCQQATPTQKVEWAYVYSRDLKEAAPANKRCRKVFKSQGFDVESIMSSPHPAETCNTAMFLVVVMVAVVSSVAGLPAPDLSYIRNGTCLQMSTHPTLNYEKFSGVWMEVASRPNIFRSARQCVTVHLSPSQGGVESVTSAVNAEGLPSEVPTLLTPQDDPSVFTVLYHGIPTGKLSVVDTDYTTMACVYQCQQATPTQKVEWAYVYSRDLKEAAPANKRCRKVFKSQGFDVESIMSSPHPAETCNTAVAE</sequence>
<dbReference type="GO" id="GO:0006629">
    <property type="term" value="P:lipid metabolic process"/>
    <property type="evidence" value="ECO:0007669"/>
    <property type="project" value="TreeGrafter"/>
</dbReference>
<dbReference type="GO" id="GO:0000302">
    <property type="term" value="P:response to reactive oxygen species"/>
    <property type="evidence" value="ECO:0007669"/>
    <property type="project" value="TreeGrafter"/>
</dbReference>
<evidence type="ECO:0000313" key="3">
    <source>
        <dbReference type="EMBL" id="KAG7169744.1"/>
    </source>
</evidence>
<comment type="caution">
    <text evidence="3">The sequence shown here is derived from an EMBL/GenBank/DDBJ whole genome shotgun (WGS) entry which is preliminary data.</text>
</comment>
<keyword evidence="4" id="KW-1185">Reference proteome</keyword>
<dbReference type="SUPFAM" id="SSF50814">
    <property type="entry name" value="Lipocalins"/>
    <property type="match status" value="2"/>
</dbReference>
<dbReference type="PANTHER" id="PTHR10612:SF34">
    <property type="entry name" value="APOLIPOPROTEIN D"/>
    <property type="match status" value="1"/>
</dbReference>
<evidence type="ECO:0000256" key="1">
    <source>
        <dbReference type="SAM" id="SignalP"/>
    </source>
</evidence>
<feature type="domain" description="Lipocalin/cytosolic fatty-acid binding" evidence="2">
    <location>
        <begin position="46"/>
        <end position="178"/>
    </location>
</feature>
<protein>
    <submittedName>
        <fullName evidence="3">Crustacyanin-A2 subunit-like 5</fullName>
    </submittedName>
</protein>
<feature type="domain" description="Lipocalin/cytosolic fatty-acid binding" evidence="2">
    <location>
        <begin position="235"/>
        <end position="367"/>
    </location>
</feature>
<name>A0A8J5MZV0_HOMAM</name>
<evidence type="ECO:0000259" key="2">
    <source>
        <dbReference type="Pfam" id="PF00061"/>
    </source>
</evidence>
<dbReference type="Pfam" id="PF00061">
    <property type="entry name" value="Lipocalin"/>
    <property type="match status" value="2"/>
</dbReference>
<reference evidence="3" key="1">
    <citation type="journal article" date="2021" name="Sci. Adv.">
        <title>The American lobster genome reveals insights on longevity, neural, and immune adaptations.</title>
        <authorList>
            <person name="Polinski J.M."/>
            <person name="Zimin A.V."/>
            <person name="Clark K.F."/>
            <person name="Kohn A.B."/>
            <person name="Sadowski N."/>
            <person name="Timp W."/>
            <person name="Ptitsyn A."/>
            <person name="Khanna P."/>
            <person name="Romanova D.Y."/>
            <person name="Williams P."/>
            <person name="Greenwood S.J."/>
            <person name="Moroz L.L."/>
            <person name="Walt D.R."/>
            <person name="Bodnar A.G."/>
        </authorList>
    </citation>
    <scope>NUCLEOTIDE SEQUENCE</scope>
    <source>
        <strain evidence="3">GMGI-L3</strain>
    </source>
</reference>